<dbReference type="OMA" id="PCAFANG"/>
<evidence type="ECO:0000313" key="13">
    <source>
        <dbReference type="EMBL" id="OLL23810.1"/>
    </source>
</evidence>
<organism evidence="13 14">
    <name type="scientific">Neolecta irregularis (strain DAH-3)</name>
    <dbReference type="NCBI Taxonomy" id="1198029"/>
    <lineage>
        <taxon>Eukaryota</taxon>
        <taxon>Fungi</taxon>
        <taxon>Dikarya</taxon>
        <taxon>Ascomycota</taxon>
        <taxon>Taphrinomycotina</taxon>
        <taxon>Neolectales</taxon>
        <taxon>Neolectaceae</taxon>
        <taxon>Neolecta</taxon>
    </lineage>
</organism>
<evidence type="ECO:0000256" key="8">
    <source>
        <dbReference type="PROSITE-ProRule" id="PRU00261"/>
    </source>
</evidence>
<keyword evidence="7" id="KW-0170">Cobalt</keyword>
<keyword evidence="5" id="KW-0378">Hydrolase</keyword>
<dbReference type="PANTHER" id="PTHR46471">
    <property type="entry name" value="CHITIN DEACETYLASE"/>
    <property type="match status" value="1"/>
</dbReference>
<evidence type="ECO:0000256" key="1">
    <source>
        <dbReference type="ARBA" id="ARBA00001941"/>
    </source>
</evidence>
<evidence type="ECO:0000259" key="12">
    <source>
        <dbReference type="PROSITE" id="PS51677"/>
    </source>
</evidence>
<dbReference type="PROSITE" id="PS00026">
    <property type="entry name" value="CHIT_BIND_I_1"/>
    <property type="match status" value="1"/>
</dbReference>
<feature type="disulfide bond" evidence="8">
    <location>
        <begin position="77"/>
        <end position="89"/>
    </location>
</feature>
<keyword evidence="2 8" id="KW-0147">Chitin-binding</keyword>
<comment type="cofactor">
    <cofactor evidence="1">
        <name>Co(2+)</name>
        <dbReference type="ChEBI" id="CHEBI:48828"/>
    </cofactor>
</comment>
<dbReference type="InterPro" id="IPR002509">
    <property type="entry name" value="NODB_dom"/>
</dbReference>
<reference evidence="13 14" key="1">
    <citation type="submission" date="2016-04" db="EMBL/GenBank/DDBJ databases">
        <title>Evolutionary innovation and constraint leading to complex multicellularity in the Ascomycota.</title>
        <authorList>
            <person name="Cisse O."/>
            <person name="Nguyen A."/>
            <person name="Hewitt D.A."/>
            <person name="Jedd G."/>
            <person name="Stajich J.E."/>
        </authorList>
    </citation>
    <scope>NUCLEOTIDE SEQUENCE [LARGE SCALE GENOMIC DNA]</scope>
    <source>
        <strain evidence="13 14">DAH-3</strain>
    </source>
</reference>
<name>A0A1U7LMB6_NEOID</name>
<feature type="domain" description="NodB homology" evidence="12">
    <location>
        <begin position="236"/>
        <end position="445"/>
    </location>
</feature>
<evidence type="ECO:0000256" key="7">
    <source>
        <dbReference type="ARBA" id="ARBA00023285"/>
    </source>
</evidence>
<evidence type="ECO:0000256" key="4">
    <source>
        <dbReference type="ARBA" id="ARBA00022729"/>
    </source>
</evidence>
<evidence type="ECO:0000256" key="2">
    <source>
        <dbReference type="ARBA" id="ARBA00022669"/>
    </source>
</evidence>
<dbReference type="InterPro" id="IPR018371">
    <property type="entry name" value="Chitin-binding_1_CS"/>
</dbReference>
<dbReference type="PROSITE" id="PS50941">
    <property type="entry name" value="CHIT_BIND_I_2"/>
    <property type="match status" value="1"/>
</dbReference>
<proteinExistence type="predicted"/>
<evidence type="ECO:0000259" key="11">
    <source>
        <dbReference type="PROSITE" id="PS50941"/>
    </source>
</evidence>
<keyword evidence="4 10" id="KW-0732">Signal</keyword>
<keyword evidence="3" id="KW-0479">Metal-binding</keyword>
<dbReference type="GO" id="GO:0046872">
    <property type="term" value="F:metal ion binding"/>
    <property type="evidence" value="ECO:0007669"/>
    <property type="project" value="UniProtKB-KW"/>
</dbReference>
<dbReference type="STRING" id="1198029.A0A1U7LMB6"/>
<keyword evidence="6" id="KW-0119">Carbohydrate metabolism</keyword>
<dbReference type="AlphaFoldDB" id="A0A1U7LMB6"/>
<dbReference type="InterPro" id="IPR011330">
    <property type="entry name" value="Glyco_hydro/deAcase_b/a-brl"/>
</dbReference>
<dbReference type="InterPro" id="IPR036861">
    <property type="entry name" value="Endochitinase-like_sf"/>
</dbReference>
<dbReference type="Gene3D" id="3.20.20.370">
    <property type="entry name" value="Glycoside hydrolase/deacetylase"/>
    <property type="match status" value="1"/>
</dbReference>
<dbReference type="Pfam" id="PF01522">
    <property type="entry name" value="Polysacc_deac_1"/>
    <property type="match status" value="1"/>
</dbReference>
<dbReference type="EMBL" id="LXFE01001212">
    <property type="protein sequence ID" value="OLL23810.1"/>
    <property type="molecule type" value="Genomic_DNA"/>
</dbReference>
<feature type="compositionally biased region" description="Polar residues" evidence="9">
    <location>
        <begin position="131"/>
        <end position="176"/>
    </location>
</feature>
<feature type="disulfide bond" evidence="8">
    <location>
        <begin position="82"/>
        <end position="96"/>
    </location>
</feature>
<evidence type="ECO:0000256" key="6">
    <source>
        <dbReference type="ARBA" id="ARBA00023277"/>
    </source>
</evidence>
<sequence>MFKQCLFKFMIFLPSISHCLAQSSNNIQVVTTVNLSTRCNSDNCPSHCGPEGVSTCGGPVISSDNSCGPSSSGNYTCPTSQCCSSAGFCGTSQQYCSTCNGCQLAFGICSVENCAPNSISPVSNVPSNNNQIATPIGSSTSTNPQQSATPTGSSASINTQQQNGTPVGQSGSSPTQPCCGPPTPIPSKTSSQVLGVTPCAFANGYCPNGQTTENIPRPEIGSIPYGVCIYHCVNPGDIAITFDGGPTEYTAAILDAVKDYPGAKFTFFIVGDNAGDTTHENVILRAFKEGHQLASGTWSYANLSTLTVPEIRQQMVSPTSEIWLTAKIYNEMAIRNILGSFPTYMHPPYGYCDQECQNTMRGLGYHVIIYDIDSKDKDLSSNSIQSSQSVYETAMEGSNPLTQSFLALNHDTNAYTTYVWFSLNDPTNCFECYAMASRVCYQERI</sequence>
<dbReference type="Gene3D" id="3.30.60.10">
    <property type="entry name" value="Endochitinase-like"/>
    <property type="match status" value="1"/>
</dbReference>
<dbReference type="InterPro" id="IPR001002">
    <property type="entry name" value="Chitin-bd_1"/>
</dbReference>
<feature type="signal peptide" evidence="10">
    <location>
        <begin position="1"/>
        <end position="21"/>
    </location>
</feature>
<dbReference type="SUPFAM" id="SSF57016">
    <property type="entry name" value="Plant lectins/antimicrobial peptides"/>
    <property type="match status" value="1"/>
</dbReference>
<feature type="region of interest" description="Disordered" evidence="9">
    <location>
        <begin position="126"/>
        <end position="190"/>
    </location>
</feature>
<dbReference type="GO" id="GO:0008061">
    <property type="term" value="F:chitin binding"/>
    <property type="evidence" value="ECO:0007669"/>
    <property type="project" value="UniProtKB-UniRule"/>
</dbReference>
<feature type="chain" id="PRO_5012030096" evidence="10">
    <location>
        <begin position="22"/>
        <end position="445"/>
    </location>
</feature>
<accession>A0A1U7LMB6</accession>
<dbReference type="GO" id="GO:0016810">
    <property type="term" value="F:hydrolase activity, acting on carbon-nitrogen (but not peptide) bonds"/>
    <property type="evidence" value="ECO:0007669"/>
    <property type="project" value="InterPro"/>
</dbReference>
<keyword evidence="8" id="KW-1015">Disulfide bond</keyword>
<evidence type="ECO:0000256" key="3">
    <source>
        <dbReference type="ARBA" id="ARBA00022723"/>
    </source>
</evidence>
<evidence type="ECO:0000256" key="5">
    <source>
        <dbReference type="ARBA" id="ARBA00022801"/>
    </source>
</evidence>
<evidence type="ECO:0000256" key="10">
    <source>
        <dbReference type="SAM" id="SignalP"/>
    </source>
</evidence>
<dbReference type="PANTHER" id="PTHR46471:SF2">
    <property type="entry name" value="CHITIN DEACETYLASE-RELATED"/>
    <property type="match status" value="1"/>
</dbReference>
<dbReference type="SMART" id="SM00270">
    <property type="entry name" value="ChtBD1"/>
    <property type="match status" value="1"/>
</dbReference>
<comment type="caution">
    <text evidence="13">The sequence shown here is derived from an EMBL/GenBank/DDBJ whole genome shotgun (WGS) entry which is preliminary data.</text>
</comment>
<evidence type="ECO:0000313" key="14">
    <source>
        <dbReference type="Proteomes" id="UP000186594"/>
    </source>
</evidence>
<dbReference type="Proteomes" id="UP000186594">
    <property type="component" value="Unassembled WGS sequence"/>
</dbReference>
<keyword evidence="14" id="KW-1185">Reference proteome</keyword>
<evidence type="ECO:0000256" key="9">
    <source>
        <dbReference type="SAM" id="MobiDB-lite"/>
    </source>
</evidence>
<dbReference type="PROSITE" id="PS51677">
    <property type="entry name" value="NODB"/>
    <property type="match status" value="1"/>
</dbReference>
<dbReference type="OrthoDB" id="2125469at2759"/>
<comment type="caution">
    <text evidence="8">Lacks conserved residue(s) required for the propagation of feature annotation.</text>
</comment>
<protein>
    <submittedName>
        <fullName evidence="13">Chitin deacetylase</fullName>
    </submittedName>
</protein>
<feature type="domain" description="Chitin-binding type-1" evidence="11">
    <location>
        <begin position="64"/>
        <end position="111"/>
    </location>
</feature>
<dbReference type="GO" id="GO:0005975">
    <property type="term" value="P:carbohydrate metabolic process"/>
    <property type="evidence" value="ECO:0007669"/>
    <property type="project" value="InterPro"/>
</dbReference>
<gene>
    <name evidence="13" type="ORF">NEOLI_003369</name>
</gene>
<dbReference type="SUPFAM" id="SSF88713">
    <property type="entry name" value="Glycoside hydrolase/deacetylase"/>
    <property type="match status" value="1"/>
</dbReference>
<dbReference type="Pfam" id="PF00187">
    <property type="entry name" value="Chitin_bind_1"/>
    <property type="match status" value="1"/>
</dbReference>